<evidence type="ECO:0000313" key="3">
    <source>
        <dbReference type="EMBL" id="MBC5580654.1"/>
    </source>
</evidence>
<dbReference type="SMART" id="SM00530">
    <property type="entry name" value="HTH_XRE"/>
    <property type="match status" value="1"/>
</dbReference>
<name>A0A923I6E2_9FIRM</name>
<accession>A0A923I6E2</accession>
<feature type="domain" description="HTH cro/C1-type" evidence="2">
    <location>
        <begin position="10"/>
        <end position="64"/>
    </location>
</feature>
<dbReference type="GO" id="GO:0003677">
    <property type="term" value="F:DNA binding"/>
    <property type="evidence" value="ECO:0007669"/>
    <property type="project" value="UniProtKB-KW"/>
</dbReference>
<evidence type="ECO:0000313" key="4">
    <source>
        <dbReference type="Proteomes" id="UP000659630"/>
    </source>
</evidence>
<dbReference type="Gene3D" id="1.10.260.40">
    <property type="entry name" value="lambda repressor-like DNA-binding domains"/>
    <property type="match status" value="1"/>
</dbReference>
<dbReference type="PROSITE" id="PS50943">
    <property type="entry name" value="HTH_CROC1"/>
    <property type="match status" value="1"/>
</dbReference>
<dbReference type="CDD" id="cd00093">
    <property type="entry name" value="HTH_XRE"/>
    <property type="match status" value="1"/>
</dbReference>
<dbReference type="GO" id="GO:0003700">
    <property type="term" value="F:DNA-binding transcription factor activity"/>
    <property type="evidence" value="ECO:0007669"/>
    <property type="project" value="TreeGrafter"/>
</dbReference>
<proteinExistence type="predicted"/>
<dbReference type="Proteomes" id="UP000659630">
    <property type="component" value="Unassembled WGS sequence"/>
</dbReference>
<evidence type="ECO:0000259" key="2">
    <source>
        <dbReference type="PROSITE" id="PS50943"/>
    </source>
</evidence>
<dbReference type="GO" id="GO:0005829">
    <property type="term" value="C:cytosol"/>
    <property type="evidence" value="ECO:0007669"/>
    <property type="project" value="TreeGrafter"/>
</dbReference>
<dbReference type="EMBL" id="JACONZ010000001">
    <property type="protein sequence ID" value="MBC5580654.1"/>
    <property type="molecule type" value="Genomic_DNA"/>
</dbReference>
<dbReference type="PANTHER" id="PTHR46797:SF1">
    <property type="entry name" value="METHYLPHOSPHONATE SYNTHASE"/>
    <property type="match status" value="1"/>
</dbReference>
<dbReference type="AlphaFoldDB" id="A0A923I6E2"/>
<protein>
    <submittedName>
        <fullName evidence="3">Helix-turn-helix transcriptional regulator</fullName>
    </submittedName>
</protein>
<dbReference type="InterPro" id="IPR010982">
    <property type="entry name" value="Lambda_DNA-bd_dom_sf"/>
</dbReference>
<dbReference type="RefSeq" id="WP_186887240.1">
    <property type="nucleotide sequence ID" value="NZ_JACONZ010000001.1"/>
</dbReference>
<comment type="caution">
    <text evidence="3">The sequence shown here is derived from an EMBL/GenBank/DDBJ whole genome shotgun (WGS) entry which is preliminary data.</text>
</comment>
<keyword evidence="4" id="KW-1185">Reference proteome</keyword>
<keyword evidence="1" id="KW-0238">DNA-binding</keyword>
<dbReference type="InterPro" id="IPR050807">
    <property type="entry name" value="TransReg_Diox_bact_type"/>
</dbReference>
<reference evidence="3" key="1">
    <citation type="submission" date="2020-08" db="EMBL/GenBank/DDBJ databases">
        <title>Genome public.</title>
        <authorList>
            <person name="Liu C."/>
            <person name="Sun Q."/>
        </authorList>
    </citation>
    <scope>NUCLEOTIDE SEQUENCE</scope>
    <source>
        <strain evidence="3">BX8</strain>
    </source>
</reference>
<organism evidence="3 4">
    <name type="scientific">Anaerofilum hominis</name>
    <dbReference type="NCBI Taxonomy" id="2763016"/>
    <lineage>
        <taxon>Bacteria</taxon>
        <taxon>Bacillati</taxon>
        <taxon>Bacillota</taxon>
        <taxon>Clostridia</taxon>
        <taxon>Eubacteriales</taxon>
        <taxon>Oscillospiraceae</taxon>
        <taxon>Anaerofilum</taxon>
    </lineage>
</organism>
<dbReference type="PANTHER" id="PTHR46797">
    <property type="entry name" value="HTH-TYPE TRANSCRIPTIONAL REGULATOR"/>
    <property type="match status" value="1"/>
</dbReference>
<dbReference type="InterPro" id="IPR001387">
    <property type="entry name" value="Cro/C1-type_HTH"/>
</dbReference>
<dbReference type="Pfam" id="PF01381">
    <property type="entry name" value="HTH_3"/>
    <property type="match status" value="1"/>
</dbReference>
<evidence type="ECO:0000256" key="1">
    <source>
        <dbReference type="ARBA" id="ARBA00023125"/>
    </source>
</evidence>
<gene>
    <name evidence="3" type="ORF">H8S23_03960</name>
</gene>
<dbReference type="SUPFAM" id="SSF47413">
    <property type="entry name" value="lambda repressor-like DNA-binding domains"/>
    <property type="match status" value="1"/>
</dbReference>
<sequence length="101" mass="11493">MDTAFIQQRITELRLQKNVSEYKMSLDLGQSRSYIQGISSGKVLPSMAMFLEICDYLEVTPAEFFSPGRAEAALTQKVVRKVRDLPPRTLALLDEWLSLLK</sequence>